<evidence type="ECO:0000313" key="2">
    <source>
        <dbReference type="Proteomes" id="UP000466442"/>
    </source>
</evidence>
<accession>A0A6A4JYL2</accession>
<protein>
    <submittedName>
        <fullName evidence="1">Uncharacterized protein</fullName>
    </submittedName>
</protein>
<sequence length="79" mass="8944">MVARGNSLLVLLVLGLLAVWTVSVRSQRIVPSRPIYINQGFGVQPVVYPQYNRIRLQNIPGFPPFSTPNDMNLFLKFSQ</sequence>
<dbReference type="AlphaFoldDB" id="A0A6A4JYL2"/>
<keyword evidence="2" id="KW-1185">Reference proteome</keyword>
<gene>
    <name evidence="1" type="ORF">GE061_019831</name>
</gene>
<dbReference type="Proteomes" id="UP000466442">
    <property type="component" value="Linkage Group LG9"/>
</dbReference>
<evidence type="ECO:0000313" key="1">
    <source>
        <dbReference type="EMBL" id="KAF6205658.1"/>
    </source>
</evidence>
<comment type="caution">
    <text evidence="1">The sequence shown here is derived from an EMBL/GenBank/DDBJ whole genome shotgun (WGS) entry which is preliminary data.</text>
</comment>
<proteinExistence type="predicted"/>
<reference evidence="1" key="1">
    <citation type="journal article" date="2021" name="Mol. Ecol. Resour.">
        <title>Apolygus lucorum genome provides insights into omnivorousness and mesophyll feeding.</title>
        <authorList>
            <person name="Liu Y."/>
            <person name="Liu H."/>
            <person name="Wang H."/>
            <person name="Huang T."/>
            <person name="Liu B."/>
            <person name="Yang B."/>
            <person name="Yin L."/>
            <person name="Li B."/>
            <person name="Zhang Y."/>
            <person name="Zhang S."/>
            <person name="Jiang F."/>
            <person name="Zhang X."/>
            <person name="Ren Y."/>
            <person name="Wang B."/>
            <person name="Wang S."/>
            <person name="Lu Y."/>
            <person name="Wu K."/>
            <person name="Fan W."/>
            <person name="Wang G."/>
        </authorList>
    </citation>
    <scope>NUCLEOTIDE SEQUENCE</scope>
    <source>
        <strain evidence="1">12Hb</strain>
    </source>
</reference>
<name>A0A6A4JYL2_APOLU</name>
<organism evidence="1 2">
    <name type="scientific">Apolygus lucorum</name>
    <name type="common">Small green plant bug</name>
    <name type="synonym">Lygocoris lucorum</name>
    <dbReference type="NCBI Taxonomy" id="248454"/>
    <lineage>
        <taxon>Eukaryota</taxon>
        <taxon>Metazoa</taxon>
        <taxon>Ecdysozoa</taxon>
        <taxon>Arthropoda</taxon>
        <taxon>Hexapoda</taxon>
        <taxon>Insecta</taxon>
        <taxon>Pterygota</taxon>
        <taxon>Neoptera</taxon>
        <taxon>Paraneoptera</taxon>
        <taxon>Hemiptera</taxon>
        <taxon>Heteroptera</taxon>
        <taxon>Panheteroptera</taxon>
        <taxon>Cimicomorpha</taxon>
        <taxon>Miridae</taxon>
        <taxon>Mirini</taxon>
        <taxon>Apolygus</taxon>
    </lineage>
</organism>
<dbReference type="EMBL" id="WIXP02000009">
    <property type="protein sequence ID" value="KAF6205658.1"/>
    <property type="molecule type" value="Genomic_DNA"/>
</dbReference>